<dbReference type="AlphaFoldDB" id="A0A131Z1B9"/>
<reference evidence="2" key="1">
    <citation type="journal article" date="2016" name="Ticks Tick Borne Dis.">
        <title>De novo assembly and annotation of the salivary gland transcriptome of Rhipicephalus appendiculatus male and female ticks during blood feeding.</title>
        <authorList>
            <person name="de Castro M.H."/>
            <person name="de Klerk D."/>
            <person name="Pienaar R."/>
            <person name="Latif A.A."/>
            <person name="Rees D.J."/>
            <person name="Mans B.J."/>
        </authorList>
    </citation>
    <scope>NUCLEOTIDE SEQUENCE</scope>
    <source>
        <tissue evidence="2">Salivary glands</tissue>
    </source>
</reference>
<feature type="chain" id="PRO_5007286497" description="24 kDa family member" evidence="1">
    <location>
        <begin position="27"/>
        <end position="229"/>
    </location>
</feature>
<feature type="signal peptide" evidence="1">
    <location>
        <begin position="1"/>
        <end position="26"/>
    </location>
</feature>
<keyword evidence="1" id="KW-0732">Signal</keyword>
<dbReference type="EMBL" id="GEDV01004022">
    <property type="protein sequence ID" value="JAP84535.1"/>
    <property type="molecule type" value="Transcribed_RNA"/>
</dbReference>
<protein>
    <recommendedName>
        <fullName evidence="3">24 kDa family member</fullName>
    </recommendedName>
</protein>
<proteinExistence type="predicted"/>
<evidence type="ECO:0000313" key="2">
    <source>
        <dbReference type="EMBL" id="JAP84535.1"/>
    </source>
</evidence>
<name>A0A131Z1B9_RHIAP</name>
<sequence>MAMFFCARELALRVGILCVTFFLAYGQGSSEPRNCTPAAAFLCYDLYRLELKGAQALADEGTYKDALDQKCRRIKDKLPCHKELALCPETTRSKFTVQERGYQAVSDIICDTQELKDSYVAGRCQDPTKLIDCLVEWTFRNFDDDPPRDENTRLCRRLQGSSACYQETFDASTCPVTLESAKPAFTKTQKALVELVGCGEPNGSTPLSSTAHGLLLAMLALSTARRITS</sequence>
<organism evidence="2">
    <name type="scientific">Rhipicephalus appendiculatus</name>
    <name type="common">Brown ear tick</name>
    <dbReference type="NCBI Taxonomy" id="34631"/>
    <lineage>
        <taxon>Eukaryota</taxon>
        <taxon>Metazoa</taxon>
        <taxon>Ecdysozoa</taxon>
        <taxon>Arthropoda</taxon>
        <taxon>Chelicerata</taxon>
        <taxon>Arachnida</taxon>
        <taxon>Acari</taxon>
        <taxon>Parasitiformes</taxon>
        <taxon>Ixodida</taxon>
        <taxon>Ixodoidea</taxon>
        <taxon>Ixodidae</taxon>
        <taxon>Rhipicephalinae</taxon>
        <taxon>Rhipicephalus</taxon>
        <taxon>Rhipicephalus</taxon>
    </lineage>
</organism>
<evidence type="ECO:0000256" key="1">
    <source>
        <dbReference type="SAM" id="SignalP"/>
    </source>
</evidence>
<accession>A0A131Z1B9</accession>
<evidence type="ECO:0008006" key="3">
    <source>
        <dbReference type="Google" id="ProtNLM"/>
    </source>
</evidence>